<dbReference type="EMBL" id="SKCS01000391">
    <property type="protein sequence ID" value="TNN09784.1"/>
    <property type="molecule type" value="Genomic_DNA"/>
</dbReference>
<dbReference type="OrthoDB" id="6507463at2759"/>
<feature type="transmembrane region" description="Helical" evidence="7">
    <location>
        <begin position="250"/>
        <end position="269"/>
    </location>
</feature>
<feature type="transmembrane region" description="Helical" evidence="7">
    <location>
        <begin position="275"/>
        <end position="293"/>
    </location>
</feature>
<dbReference type="STRING" id="6182.A0A4Z2D007"/>
<keyword evidence="5 7" id="KW-1133">Transmembrane helix</keyword>
<evidence type="ECO:0000256" key="7">
    <source>
        <dbReference type="SAM" id="Phobius"/>
    </source>
</evidence>
<evidence type="ECO:0000313" key="8">
    <source>
        <dbReference type="EMBL" id="TNN09784.1"/>
    </source>
</evidence>
<feature type="transmembrane region" description="Helical" evidence="7">
    <location>
        <begin position="175"/>
        <end position="197"/>
    </location>
</feature>
<evidence type="ECO:0000313" key="9">
    <source>
        <dbReference type="Proteomes" id="UP000311919"/>
    </source>
</evidence>
<feature type="transmembrane region" description="Helical" evidence="7">
    <location>
        <begin position="6"/>
        <end position="25"/>
    </location>
</feature>
<feature type="transmembrane region" description="Helical" evidence="7">
    <location>
        <begin position="62"/>
        <end position="86"/>
    </location>
</feature>
<evidence type="ECO:0000256" key="5">
    <source>
        <dbReference type="ARBA" id="ARBA00022989"/>
    </source>
</evidence>
<accession>A0A4Z2D007</accession>
<comment type="similarity">
    <text evidence="2">Belongs to the APH-1 family.</text>
</comment>
<evidence type="ECO:0000256" key="4">
    <source>
        <dbReference type="ARBA" id="ARBA00022976"/>
    </source>
</evidence>
<evidence type="ECO:0000256" key="2">
    <source>
        <dbReference type="ARBA" id="ARBA00005577"/>
    </source>
</evidence>
<sequence>MTYLGGLGCTLIGLGPCLILFLCTVASCPIRVILLTASGFFWLISLLITSVIWFIVIPLRTYLAFGILIGVLIQEVLRFLFFLLIVKAESGLQLIVGNSTTSRPPQLDGNNVDGIINNSRRGEGPEGNEAPHLIRNRKQSGSNTVLANDYDNSTGVQIIVGDNNNNIVQLDHRTVAYVSGLGYGLMSCIIQLLRILIDSYGPGIFMYSTWDSKTFFLFASCQCMCISMLQVFWSLILFTGFVQRVYSQIIFVYSMHFGLAALSLINTFPSPCPEIVCTVYMACLIGMMIFAYFRFRPKVVSNQESNNANFSQR</sequence>
<gene>
    <name evidence="8" type="ORF">EWB00_006105</name>
</gene>
<dbReference type="AlphaFoldDB" id="A0A4Z2D007"/>
<dbReference type="GO" id="GO:0007219">
    <property type="term" value="P:Notch signaling pathway"/>
    <property type="evidence" value="ECO:0007669"/>
    <property type="project" value="UniProtKB-KW"/>
</dbReference>
<feature type="transmembrane region" description="Helical" evidence="7">
    <location>
        <begin position="32"/>
        <end position="56"/>
    </location>
</feature>
<comment type="caution">
    <text evidence="8">The sequence shown here is derived from an EMBL/GenBank/DDBJ whole genome shotgun (WGS) entry which is preliminary data.</text>
</comment>
<reference evidence="8 9" key="1">
    <citation type="submission" date="2019-03" db="EMBL/GenBank/DDBJ databases">
        <title>An improved genome assembly of the fluke Schistosoma japonicum.</title>
        <authorList>
            <person name="Hu W."/>
            <person name="Luo F."/>
            <person name="Yin M."/>
            <person name="Mo X."/>
            <person name="Sun C."/>
            <person name="Wu Q."/>
            <person name="Zhu B."/>
            <person name="Xiang M."/>
            <person name="Wang J."/>
            <person name="Wang Y."/>
            <person name="Zhang T."/>
            <person name="Xu B."/>
            <person name="Zheng H."/>
            <person name="Feng Z."/>
        </authorList>
    </citation>
    <scope>NUCLEOTIDE SEQUENCE [LARGE SCALE GENOMIC DNA]</scope>
    <source>
        <strain evidence="8">HuSjv2</strain>
        <tissue evidence="8">Worms</tissue>
    </source>
</reference>
<keyword evidence="4" id="KW-0914">Notch signaling pathway</keyword>
<name>A0A4Z2D007_SCHJA</name>
<proteinExistence type="inferred from homology"/>
<dbReference type="GO" id="GO:0016020">
    <property type="term" value="C:membrane"/>
    <property type="evidence" value="ECO:0007669"/>
    <property type="project" value="UniProtKB-SubCell"/>
</dbReference>
<evidence type="ECO:0000256" key="6">
    <source>
        <dbReference type="ARBA" id="ARBA00023136"/>
    </source>
</evidence>
<protein>
    <submittedName>
        <fullName evidence="8">Putative gamma-secretase subunit APH-1C</fullName>
    </submittedName>
</protein>
<dbReference type="GO" id="GO:0016485">
    <property type="term" value="P:protein processing"/>
    <property type="evidence" value="ECO:0007669"/>
    <property type="project" value="InterPro"/>
</dbReference>
<dbReference type="PANTHER" id="PTHR12889">
    <property type="entry name" value="GAMMA-SECRETASE SUBUNIT APH-1"/>
    <property type="match status" value="1"/>
</dbReference>
<keyword evidence="9" id="KW-1185">Reference proteome</keyword>
<keyword evidence="6 7" id="KW-0472">Membrane</keyword>
<organism evidence="8 9">
    <name type="scientific">Schistosoma japonicum</name>
    <name type="common">Blood fluke</name>
    <dbReference type="NCBI Taxonomy" id="6182"/>
    <lineage>
        <taxon>Eukaryota</taxon>
        <taxon>Metazoa</taxon>
        <taxon>Spiralia</taxon>
        <taxon>Lophotrochozoa</taxon>
        <taxon>Platyhelminthes</taxon>
        <taxon>Trematoda</taxon>
        <taxon>Digenea</taxon>
        <taxon>Strigeidida</taxon>
        <taxon>Schistosomatoidea</taxon>
        <taxon>Schistosomatidae</taxon>
        <taxon>Schistosoma</taxon>
    </lineage>
</organism>
<dbReference type="Pfam" id="PF06105">
    <property type="entry name" value="Aph-1"/>
    <property type="match status" value="1"/>
</dbReference>
<dbReference type="InterPro" id="IPR009294">
    <property type="entry name" value="Aph-1"/>
</dbReference>
<evidence type="ECO:0000256" key="1">
    <source>
        <dbReference type="ARBA" id="ARBA00004141"/>
    </source>
</evidence>
<evidence type="ECO:0000256" key="3">
    <source>
        <dbReference type="ARBA" id="ARBA00022692"/>
    </source>
</evidence>
<comment type="subcellular location">
    <subcellularLocation>
        <location evidence="1">Membrane</location>
        <topology evidence="1">Multi-pass membrane protein</topology>
    </subcellularLocation>
</comment>
<keyword evidence="3 7" id="KW-0812">Transmembrane</keyword>
<dbReference type="Proteomes" id="UP000311919">
    <property type="component" value="Unassembled WGS sequence"/>
</dbReference>
<feature type="transmembrane region" description="Helical" evidence="7">
    <location>
        <begin position="217"/>
        <end position="238"/>
    </location>
</feature>